<protein>
    <recommendedName>
        <fullName evidence="5">Lipoprotein</fullName>
    </recommendedName>
</protein>
<reference evidence="3 4" key="1">
    <citation type="submission" date="2018-08" db="EMBL/GenBank/DDBJ databases">
        <title>The complete genome sequence of Streptomyces seoulensis, a pioneer strain for nickel superoxide dismutase discovery.</title>
        <authorList>
            <person name="Shin J."/>
            <person name="Lee J.-S."/>
            <person name="Lee E.-J."/>
            <person name="Youn H.-D."/>
        </authorList>
    </citation>
    <scope>NUCLEOTIDE SEQUENCE [LARGE SCALE GENOMIC DNA]</scope>
    <source>
        <strain evidence="3 4">KCTC 9819</strain>
    </source>
</reference>
<dbReference type="EMBL" id="CP032229">
    <property type="protein sequence ID" value="QBJ92602.1"/>
    <property type="molecule type" value="Genomic_DNA"/>
</dbReference>
<evidence type="ECO:0000313" key="4">
    <source>
        <dbReference type="Proteomes" id="UP000292547"/>
    </source>
</evidence>
<dbReference type="KEGG" id="sseo:D0Z67_21465"/>
<keyword evidence="4" id="KW-1185">Reference proteome</keyword>
<dbReference type="GeneID" id="300101479"/>
<evidence type="ECO:0000313" key="3">
    <source>
        <dbReference type="EMBL" id="QBJ92602.1"/>
    </source>
</evidence>
<dbReference type="AlphaFoldDB" id="A0A4P6U0C1"/>
<feature type="chain" id="PRO_5020535169" description="Lipoprotein" evidence="2">
    <location>
        <begin position="36"/>
        <end position="172"/>
    </location>
</feature>
<feature type="compositionally biased region" description="Low complexity" evidence="1">
    <location>
        <begin position="103"/>
        <end position="117"/>
    </location>
</feature>
<sequence>MPYSPPSRARSGPRRRTLLASLAGATALLTGCASGAGPAERAASAATRARARAARDSAELLARYDAVLDAHPALADRLSPLRAAVAAHRDAFGGTPDAKATKSATAQQSPSPVPSASADRKEALTSLASAERTVADRRAAALLEVPGELARLMASVAAAGAAHAYLLTEATK</sequence>
<dbReference type="Proteomes" id="UP000292547">
    <property type="component" value="Chromosome"/>
</dbReference>
<evidence type="ECO:0000256" key="1">
    <source>
        <dbReference type="SAM" id="MobiDB-lite"/>
    </source>
</evidence>
<feature type="signal peptide" evidence="2">
    <location>
        <begin position="1"/>
        <end position="35"/>
    </location>
</feature>
<dbReference type="PROSITE" id="PS51318">
    <property type="entry name" value="TAT"/>
    <property type="match status" value="1"/>
</dbReference>
<organism evidence="3 4">
    <name type="scientific">Streptomyces seoulensis</name>
    <dbReference type="NCBI Taxonomy" id="73044"/>
    <lineage>
        <taxon>Bacteria</taxon>
        <taxon>Bacillati</taxon>
        <taxon>Actinomycetota</taxon>
        <taxon>Actinomycetes</taxon>
        <taxon>Kitasatosporales</taxon>
        <taxon>Streptomycetaceae</taxon>
        <taxon>Streptomyces</taxon>
    </lineage>
</organism>
<gene>
    <name evidence="3" type="ORF">D0Z67_21465</name>
</gene>
<dbReference type="OrthoDB" id="4338952at2"/>
<dbReference type="InterPro" id="IPR006311">
    <property type="entry name" value="TAT_signal"/>
</dbReference>
<evidence type="ECO:0000256" key="2">
    <source>
        <dbReference type="SAM" id="SignalP"/>
    </source>
</evidence>
<name>A0A4P6U0C1_STRSO</name>
<evidence type="ECO:0008006" key="5">
    <source>
        <dbReference type="Google" id="ProtNLM"/>
    </source>
</evidence>
<proteinExistence type="predicted"/>
<keyword evidence="2" id="KW-0732">Signal</keyword>
<dbReference type="RefSeq" id="WP_031183501.1">
    <property type="nucleotide sequence ID" value="NZ_CP032229.1"/>
</dbReference>
<feature type="region of interest" description="Disordered" evidence="1">
    <location>
        <begin position="92"/>
        <end position="119"/>
    </location>
</feature>
<accession>A0A4P6U0C1</accession>
<dbReference type="STRING" id="73044.GCA_000725795_05419"/>